<dbReference type="GO" id="GO:0036088">
    <property type="term" value="P:D-serine catabolic process"/>
    <property type="evidence" value="ECO:0007669"/>
    <property type="project" value="TreeGrafter"/>
</dbReference>
<dbReference type="InterPro" id="IPR001608">
    <property type="entry name" value="Ala_racemase_N"/>
</dbReference>
<gene>
    <name evidence="4" type="ORF">DB32_002397</name>
</gene>
<dbReference type="STRING" id="927083.DB32_002397"/>
<keyword evidence="5" id="KW-1185">Reference proteome</keyword>
<dbReference type="InterPro" id="IPR029066">
    <property type="entry name" value="PLP-binding_barrel"/>
</dbReference>
<dbReference type="InterPro" id="IPR042208">
    <property type="entry name" value="D-ser_dehydrat-like_sf"/>
</dbReference>
<dbReference type="KEGG" id="samy:DB32_002397"/>
<evidence type="ECO:0000313" key="5">
    <source>
        <dbReference type="Proteomes" id="UP000034883"/>
    </source>
</evidence>
<dbReference type="Pfam" id="PF01168">
    <property type="entry name" value="Ala_racemase_N"/>
    <property type="match status" value="1"/>
</dbReference>
<dbReference type="SUPFAM" id="SSF51419">
    <property type="entry name" value="PLP-binding barrel"/>
    <property type="match status" value="1"/>
</dbReference>
<dbReference type="Proteomes" id="UP000034883">
    <property type="component" value="Chromosome"/>
</dbReference>
<protein>
    <submittedName>
        <fullName evidence="4">Type III PLP / low-specificity D-threonine aldolase</fullName>
    </submittedName>
</protein>
<organism evidence="4 5">
    <name type="scientific">Sandaracinus amylolyticus</name>
    <dbReference type="NCBI Taxonomy" id="927083"/>
    <lineage>
        <taxon>Bacteria</taxon>
        <taxon>Pseudomonadati</taxon>
        <taxon>Myxococcota</taxon>
        <taxon>Polyangia</taxon>
        <taxon>Polyangiales</taxon>
        <taxon>Sandaracinaceae</taxon>
        <taxon>Sandaracinus</taxon>
    </lineage>
</organism>
<evidence type="ECO:0000259" key="3">
    <source>
        <dbReference type="SMART" id="SM01119"/>
    </source>
</evidence>
<sequence>MRELPTPCLVLERDVLERSCARMKARAAALGVSLRPHLKTAKSIEVARRAADGAITVSTLREASYFLEHGVRDLTYAVGLDPAKIDACEALVARGARLTVITDDVDVARALAERDPAVRVLIEIDVGQHRGGIDAESDELLAIAGVLARGRRMRLAGVLAHAGHSYGAASIAEITSIAEDERARTVRAATRLREAGHDVETVSVGSTPTAVHAAHLGGVTELRAGVYTFFDRFQHAIGSCGEDDLALTVLASVIGVRRGEGVVLIDAGSLALSADRSMERFGGGYGEVRDLRDAPLGARVTSVNQEHGMIAGAPSSLRIGDRVRIRPNHACITAAMHAEYAVVAGDERVIARWDRVNGW</sequence>
<evidence type="ECO:0000313" key="4">
    <source>
        <dbReference type="EMBL" id="AKF05248.1"/>
    </source>
</evidence>
<dbReference type="SMART" id="SM01119">
    <property type="entry name" value="D-ser_dehydrat"/>
    <property type="match status" value="1"/>
</dbReference>
<proteinExistence type="inferred from homology"/>
<accession>A0A0F6W1T1</accession>
<dbReference type="Gene3D" id="3.20.20.10">
    <property type="entry name" value="Alanine racemase"/>
    <property type="match status" value="1"/>
</dbReference>
<dbReference type="GO" id="GO:0008721">
    <property type="term" value="F:D-serine ammonia-lyase activity"/>
    <property type="evidence" value="ECO:0007669"/>
    <property type="project" value="TreeGrafter"/>
</dbReference>
<dbReference type="PANTHER" id="PTHR28004">
    <property type="entry name" value="ZGC:162816-RELATED"/>
    <property type="match status" value="1"/>
</dbReference>
<dbReference type="Pfam" id="PF14031">
    <property type="entry name" value="D-ser_dehydrat"/>
    <property type="match status" value="1"/>
</dbReference>
<feature type="domain" description="D-serine dehydratase-like" evidence="3">
    <location>
        <begin position="246"/>
        <end position="344"/>
    </location>
</feature>
<name>A0A0F6W1T1_9BACT</name>
<evidence type="ECO:0000256" key="2">
    <source>
        <dbReference type="ARBA" id="ARBA00023239"/>
    </source>
</evidence>
<keyword evidence="2" id="KW-0456">Lyase</keyword>
<dbReference type="EMBL" id="CP011125">
    <property type="protein sequence ID" value="AKF05248.1"/>
    <property type="molecule type" value="Genomic_DNA"/>
</dbReference>
<comment type="similarity">
    <text evidence="1">Belongs to the DSD1 family.</text>
</comment>
<dbReference type="Gene3D" id="2.40.37.20">
    <property type="entry name" value="D-serine dehydratase-like domain"/>
    <property type="match status" value="1"/>
</dbReference>
<dbReference type="AlphaFoldDB" id="A0A0F6W1T1"/>
<dbReference type="PANTHER" id="PTHR28004:SF2">
    <property type="entry name" value="D-SERINE DEHYDRATASE"/>
    <property type="match status" value="1"/>
</dbReference>
<dbReference type="InterPro" id="IPR026956">
    <property type="entry name" value="D-ser_dehydrat-like_dom"/>
</dbReference>
<evidence type="ECO:0000256" key="1">
    <source>
        <dbReference type="ARBA" id="ARBA00005323"/>
    </source>
</evidence>
<dbReference type="InterPro" id="IPR051466">
    <property type="entry name" value="D-amino_acid_metab_enzyme"/>
</dbReference>
<reference evidence="4 5" key="1">
    <citation type="submission" date="2015-03" db="EMBL/GenBank/DDBJ databases">
        <title>Genome assembly of Sandaracinus amylolyticus DSM 53668.</title>
        <authorList>
            <person name="Sharma G."/>
            <person name="Subramanian S."/>
        </authorList>
    </citation>
    <scope>NUCLEOTIDE SEQUENCE [LARGE SCALE GENOMIC DNA]</scope>
    <source>
        <strain evidence="4 5">DSM 53668</strain>
    </source>
</reference>